<dbReference type="Ensembl" id="ENSAPOT00000010940.1">
    <property type="protein sequence ID" value="ENSAPOP00000023572.1"/>
    <property type="gene ID" value="ENSAPOG00000005476.1"/>
</dbReference>
<feature type="domain" description="Ig-like" evidence="11">
    <location>
        <begin position="35"/>
        <end position="138"/>
    </location>
</feature>
<feature type="signal peptide" evidence="10">
    <location>
        <begin position="1"/>
        <end position="20"/>
    </location>
</feature>
<evidence type="ECO:0000256" key="10">
    <source>
        <dbReference type="SAM" id="SignalP"/>
    </source>
</evidence>
<dbReference type="GeneTree" id="ENSGT00390000014496"/>
<dbReference type="GO" id="GO:0038023">
    <property type="term" value="F:signaling receptor activity"/>
    <property type="evidence" value="ECO:0007669"/>
    <property type="project" value="InterPro"/>
</dbReference>
<dbReference type="InterPro" id="IPR013106">
    <property type="entry name" value="Ig_V-set"/>
</dbReference>
<dbReference type="InterPro" id="IPR003599">
    <property type="entry name" value="Ig_sub"/>
</dbReference>
<dbReference type="Gene3D" id="2.60.40.10">
    <property type="entry name" value="Immunoglobulins"/>
    <property type="match status" value="2"/>
</dbReference>
<evidence type="ECO:0000256" key="9">
    <source>
        <dbReference type="SAM" id="Phobius"/>
    </source>
</evidence>
<keyword evidence="3 9" id="KW-0812">Transmembrane</keyword>
<evidence type="ECO:0000256" key="7">
    <source>
        <dbReference type="ARBA" id="ARBA00023170"/>
    </source>
</evidence>
<keyword evidence="10" id="KW-0732">Signal</keyword>
<dbReference type="PANTHER" id="PTHR21462">
    <property type="entry name" value="CELL SURFACE GLYCOPROTEIN OX2 RECEPTOR PRECURSOR"/>
    <property type="match status" value="1"/>
</dbReference>
<organism evidence="12 13">
    <name type="scientific">Acanthochromis polyacanthus</name>
    <name type="common">spiny chromis</name>
    <dbReference type="NCBI Taxonomy" id="80966"/>
    <lineage>
        <taxon>Eukaryota</taxon>
        <taxon>Metazoa</taxon>
        <taxon>Chordata</taxon>
        <taxon>Craniata</taxon>
        <taxon>Vertebrata</taxon>
        <taxon>Euteleostomi</taxon>
        <taxon>Actinopterygii</taxon>
        <taxon>Neopterygii</taxon>
        <taxon>Teleostei</taxon>
        <taxon>Neoteleostei</taxon>
        <taxon>Acanthomorphata</taxon>
        <taxon>Ovalentaria</taxon>
        <taxon>Pomacentridae</taxon>
        <taxon>Acanthochromis</taxon>
    </lineage>
</organism>
<dbReference type="PANTHER" id="PTHR21462:SF2">
    <property type="entry name" value="CELL SURFACE GLYCOPROTEIN CD200 RECEPTOR 2"/>
    <property type="match status" value="1"/>
</dbReference>
<dbReference type="Pfam" id="PF07686">
    <property type="entry name" value="V-set"/>
    <property type="match status" value="1"/>
</dbReference>
<evidence type="ECO:0000256" key="4">
    <source>
        <dbReference type="ARBA" id="ARBA00022989"/>
    </source>
</evidence>
<dbReference type="SMART" id="SM00409">
    <property type="entry name" value="IG"/>
    <property type="match status" value="1"/>
</dbReference>
<keyword evidence="7" id="KW-0675">Receptor</keyword>
<dbReference type="PROSITE" id="PS50835">
    <property type="entry name" value="IG_LIKE"/>
    <property type="match status" value="2"/>
</dbReference>
<protein>
    <submittedName>
        <fullName evidence="12">Cell surface glycoprotein CD200 receptor 1-like</fullName>
    </submittedName>
</protein>
<dbReference type="GO" id="GO:0150077">
    <property type="term" value="P:regulation of neuroinflammatory response"/>
    <property type="evidence" value="ECO:0007669"/>
    <property type="project" value="InterPro"/>
</dbReference>
<feature type="domain" description="Ig-like" evidence="11">
    <location>
        <begin position="146"/>
        <end position="218"/>
    </location>
</feature>
<evidence type="ECO:0000256" key="1">
    <source>
        <dbReference type="ARBA" id="ARBA00004167"/>
    </source>
</evidence>
<sequence>MRDVMWINVVFIFLAEAAWSLDKESRFVNSTLSSPKVYVRRNASFSLGSNGNLTCSSKPWNETFYVIWNLDLKLQKCKIALNDDGRSENSCNGGKSLRNTSSAQSYLQILNFSADDVGLYTCESAFKGGNENYEIHVAIIERSVPPQTSFWLEHKDNKTVAVCKAERGNPAANISWSHTGNLFPVEKRHDSDGFFTLESHLELPEGMDTQHLSCIISHPLWEKAEILKLNSKKAYIPWVGILIVVVVTLFLVGLVFFAQKKLLLRPCRQSHRSPSKTPRLEDVEEVEPYASYIQRVNSIYN</sequence>
<evidence type="ECO:0000256" key="8">
    <source>
        <dbReference type="ARBA" id="ARBA00023180"/>
    </source>
</evidence>
<reference evidence="12" key="2">
    <citation type="submission" date="2025-09" db="UniProtKB">
        <authorList>
            <consortium name="Ensembl"/>
        </authorList>
    </citation>
    <scope>IDENTIFICATION</scope>
</reference>
<dbReference type="InterPro" id="IPR040012">
    <property type="entry name" value="CD200R"/>
</dbReference>
<dbReference type="GO" id="GO:0016020">
    <property type="term" value="C:membrane"/>
    <property type="evidence" value="ECO:0007669"/>
    <property type="project" value="UniProtKB-SubCell"/>
</dbReference>
<dbReference type="Pfam" id="PF08205">
    <property type="entry name" value="C2-set_2"/>
    <property type="match status" value="1"/>
</dbReference>
<dbReference type="GO" id="GO:0009986">
    <property type="term" value="C:cell surface"/>
    <property type="evidence" value="ECO:0007669"/>
    <property type="project" value="UniProtKB-ARBA"/>
</dbReference>
<feature type="transmembrane region" description="Helical" evidence="9">
    <location>
        <begin position="235"/>
        <end position="258"/>
    </location>
</feature>
<evidence type="ECO:0000259" key="11">
    <source>
        <dbReference type="PROSITE" id="PS50835"/>
    </source>
</evidence>
<keyword evidence="13" id="KW-1185">Reference proteome</keyword>
<proteinExistence type="inferred from homology"/>
<dbReference type="InterPro" id="IPR013162">
    <property type="entry name" value="CD80_C2-set"/>
</dbReference>
<comment type="subcellular location">
    <subcellularLocation>
        <location evidence="1">Membrane</location>
        <topology evidence="1">Single-pass membrane protein</topology>
    </subcellularLocation>
</comment>
<reference evidence="12" key="1">
    <citation type="submission" date="2025-08" db="UniProtKB">
        <authorList>
            <consortium name="Ensembl"/>
        </authorList>
    </citation>
    <scope>IDENTIFICATION</scope>
</reference>
<comment type="similarity">
    <text evidence="2">Belongs to the CD200R family.</text>
</comment>
<evidence type="ECO:0000256" key="3">
    <source>
        <dbReference type="ARBA" id="ARBA00022692"/>
    </source>
</evidence>
<dbReference type="InterPro" id="IPR036179">
    <property type="entry name" value="Ig-like_dom_sf"/>
</dbReference>
<keyword evidence="5 9" id="KW-0472">Membrane</keyword>
<dbReference type="SUPFAM" id="SSF48726">
    <property type="entry name" value="Immunoglobulin"/>
    <property type="match status" value="2"/>
</dbReference>
<name>A0A3Q1G7C4_9TELE</name>
<dbReference type="Proteomes" id="UP000257200">
    <property type="component" value="Unplaced"/>
</dbReference>
<keyword evidence="4 9" id="KW-1133">Transmembrane helix</keyword>
<accession>A0A3Q1G7C4</accession>
<keyword evidence="6" id="KW-1015">Disulfide bond</keyword>
<dbReference type="STRING" id="80966.ENSAPOP00000023572"/>
<evidence type="ECO:0000256" key="5">
    <source>
        <dbReference type="ARBA" id="ARBA00023136"/>
    </source>
</evidence>
<feature type="chain" id="PRO_5018780331" evidence="10">
    <location>
        <begin position="21"/>
        <end position="301"/>
    </location>
</feature>
<evidence type="ECO:0000256" key="6">
    <source>
        <dbReference type="ARBA" id="ARBA00023157"/>
    </source>
</evidence>
<dbReference type="InterPro" id="IPR007110">
    <property type="entry name" value="Ig-like_dom"/>
</dbReference>
<dbReference type="AlphaFoldDB" id="A0A3Q1G7C4"/>
<evidence type="ECO:0000313" key="12">
    <source>
        <dbReference type="Ensembl" id="ENSAPOP00000023572.1"/>
    </source>
</evidence>
<keyword evidence="8" id="KW-0325">Glycoprotein</keyword>
<evidence type="ECO:0000313" key="13">
    <source>
        <dbReference type="Proteomes" id="UP000257200"/>
    </source>
</evidence>
<evidence type="ECO:0000256" key="2">
    <source>
        <dbReference type="ARBA" id="ARBA00008215"/>
    </source>
</evidence>
<dbReference type="InterPro" id="IPR013783">
    <property type="entry name" value="Ig-like_fold"/>
</dbReference>
<dbReference type="InParanoid" id="A0A3Q1G7C4"/>